<dbReference type="SUPFAM" id="SSF56672">
    <property type="entry name" value="DNA/RNA polymerases"/>
    <property type="match status" value="1"/>
</dbReference>
<dbReference type="Gene3D" id="3.10.10.10">
    <property type="entry name" value="HIV Type 1 Reverse Transcriptase, subunit A, domain 1"/>
    <property type="match status" value="1"/>
</dbReference>
<dbReference type="Proteomes" id="UP000299102">
    <property type="component" value="Unassembled WGS sequence"/>
</dbReference>
<dbReference type="EMBL" id="BGZK01001208">
    <property type="protein sequence ID" value="GBP74448.1"/>
    <property type="molecule type" value="Genomic_DNA"/>
</dbReference>
<reference evidence="1 2" key="1">
    <citation type="journal article" date="2019" name="Commun. Biol.">
        <title>The bagworm genome reveals a unique fibroin gene that provides high tensile strength.</title>
        <authorList>
            <person name="Kono N."/>
            <person name="Nakamura H."/>
            <person name="Ohtoshi R."/>
            <person name="Tomita M."/>
            <person name="Numata K."/>
            <person name="Arakawa K."/>
        </authorList>
    </citation>
    <scope>NUCLEOTIDE SEQUENCE [LARGE SCALE GENOMIC DNA]</scope>
</reference>
<dbReference type="InterPro" id="IPR053134">
    <property type="entry name" value="RNA-dir_DNA_polymerase"/>
</dbReference>
<dbReference type="PANTHER" id="PTHR24559">
    <property type="entry name" value="TRANSPOSON TY3-I GAG-POL POLYPROTEIN"/>
    <property type="match status" value="1"/>
</dbReference>
<gene>
    <name evidence="1" type="ORF">EVAR_44512_1</name>
</gene>
<dbReference type="GO" id="GO:0071897">
    <property type="term" value="P:DNA biosynthetic process"/>
    <property type="evidence" value="ECO:0007669"/>
    <property type="project" value="UniProtKB-ARBA"/>
</dbReference>
<name>A0A4C1YEJ3_EUMVA</name>
<dbReference type="PANTHER" id="PTHR24559:SF444">
    <property type="entry name" value="REVERSE TRANSCRIPTASE DOMAIN-CONTAINING PROTEIN"/>
    <property type="match status" value="1"/>
</dbReference>
<protein>
    <recommendedName>
        <fullName evidence="3">Transposon Ty3-I Gag-Pol polyprotein</fullName>
    </recommendedName>
</protein>
<keyword evidence="2" id="KW-1185">Reference proteome</keyword>
<dbReference type="Gene3D" id="3.30.70.270">
    <property type="match status" value="1"/>
</dbReference>
<dbReference type="InterPro" id="IPR043128">
    <property type="entry name" value="Rev_trsase/Diguanyl_cyclase"/>
</dbReference>
<comment type="caution">
    <text evidence="1">The sequence shown here is derived from an EMBL/GenBank/DDBJ whole genome shotgun (WGS) entry which is preliminary data.</text>
</comment>
<evidence type="ECO:0008006" key="3">
    <source>
        <dbReference type="Google" id="ProtNLM"/>
    </source>
</evidence>
<dbReference type="AlphaFoldDB" id="A0A4C1YEJ3"/>
<dbReference type="InterPro" id="IPR043502">
    <property type="entry name" value="DNA/RNA_pol_sf"/>
</dbReference>
<dbReference type="STRING" id="151549.A0A4C1YEJ3"/>
<proteinExistence type="predicted"/>
<organism evidence="1 2">
    <name type="scientific">Eumeta variegata</name>
    <name type="common">Bagworm moth</name>
    <name type="synonym">Eumeta japonica</name>
    <dbReference type="NCBI Taxonomy" id="151549"/>
    <lineage>
        <taxon>Eukaryota</taxon>
        <taxon>Metazoa</taxon>
        <taxon>Ecdysozoa</taxon>
        <taxon>Arthropoda</taxon>
        <taxon>Hexapoda</taxon>
        <taxon>Insecta</taxon>
        <taxon>Pterygota</taxon>
        <taxon>Neoptera</taxon>
        <taxon>Endopterygota</taxon>
        <taxon>Lepidoptera</taxon>
        <taxon>Glossata</taxon>
        <taxon>Ditrysia</taxon>
        <taxon>Tineoidea</taxon>
        <taxon>Psychidae</taxon>
        <taxon>Oiketicinae</taxon>
        <taxon>Eumeta</taxon>
    </lineage>
</organism>
<evidence type="ECO:0000313" key="1">
    <source>
        <dbReference type="EMBL" id="GBP74448.1"/>
    </source>
</evidence>
<evidence type="ECO:0000313" key="2">
    <source>
        <dbReference type="Proteomes" id="UP000299102"/>
    </source>
</evidence>
<sequence>MEQGLCKPSKSPWSSPLHVVPKKNGDIKVCENYRRLNAITTNDRYPVLRTFQRYIYQVLIGLDFVFPFIDDVLIVSESKKQHLEHLRRDLGRFEKREITTKPPKSNLGQP</sequence>
<accession>A0A4C1YEJ3</accession>
<dbReference type="OrthoDB" id="775972at2759"/>